<keyword evidence="2 3" id="KW-0802">TPR repeat</keyword>
<dbReference type="Gene3D" id="1.25.40.10">
    <property type="entry name" value="Tetratricopeptide repeat domain"/>
    <property type="match status" value="2"/>
</dbReference>
<evidence type="ECO:0008006" key="7">
    <source>
        <dbReference type="Google" id="ProtNLM"/>
    </source>
</evidence>
<evidence type="ECO:0000256" key="2">
    <source>
        <dbReference type="ARBA" id="ARBA00022803"/>
    </source>
</evidence>
<reference evidence="4" key="1">
    <citation type="submission" date="2021-02" db="EMBL/GenBank/DDBJ databases">
        <authorList>
            <person name="Nowell W R."/>
        </authorList>
    </citation>
    <scope>NUCLEOTIDE SEQUENCE</scope>
</reference>
<evidence type="ECO:0000313" key="5">
    <source>
        <dbReference type="EMBL" id="CAF3727226.1"/>
    </source>
</evidence>
<dbReference type="PROSITE" id="PS50005">
    <property type="entry name" value="TPR"/>
    <property type="match status" value="2"/>
</dbReference>
<accession>A0A813VJV0</accession>
<evidence type="ECO:0000256" key="1">
    <source>
        <dbReference type="ARBA" id="ARBA00022737"/>
    </source>
</evidence>
<organism evidence="4 6">
    <name type="scientific">Rotaria sordida</name>
    <dbReference type="NCBI Taxonomy" id="392033"/>
    <lineage>
        <taxon>Eukaryota</taxon>
        <taxon>Metazoa</taxon>
        <taxon>Spiralia</taxon>
        <taxon>Gnathifera</taxon>
        <taxon>Rotifera</taxon>
        <taxon>Eurotatoria</taxon>
        <taxon>Bdelloidea</taxon>
        <taxon>Philodinida</taxon>
        <taxon>Philodinidae</taxon>
        <taxon>Rotaria</taxon>
    </lineage>
</organism>
<dbReference type="Pfam" id="PF13424">
    <property type="entry name" value="TPR_12"/>
    <property type="match status" value="2"/>
</dbReference>
<keyword evidence="1" id="KW-0677">Repeat</keyword>
<dbReference type="PANTHER" id="PTHR45641">
    <property type="entry name" value="TETRATRICOPEPTIDE REPEAT PROTEIN (AFU_ORTHOLOGUE AFUA_6G03870)"/>
    <property type="match status" value="1"/>
</dbReference>
<protein>
    <recommendedName>
        <fullName evidence="7">Tetratricopeptide repeat protein</fullName>
    </recommendedName>
</protein>
<feature type="repeat" description="TPR" evidence="3">
    <location>
        <begin position="442"/>
        <end position="475"/>
    </location>
</feature>
<evidence type="ECO:0000313" key="6">
    <source>
        <dbReference type="Proteomes" id="UP000663864"/>
    </source>
</evidence>
<dbReference type="InterPro" id="IPR019734">
    <property type="entry name" value="TPR_rpt"/>
</dbReference>
<sequence length="592" mass="68245">MTVQNIENVEAIFILDPNSQDIKSDFPKLIGVFTQQEELFRSLKETLDIFEQIQLERFSFENETLFLWYQLWKEELTNRKSSSNKTDFIEMARLCYRDNGRIMEMIDEFEKSYRSSEIVHWCFRSPFPSHFLHHAIRSHNLEHLNMCRFMFIDANRFFQQQPKHKSSEQFYRGMKLTKELLDQFESHVGQLVCTSGFFPCTKSRTNALSLASSPGYRSDLLSVLFKIDCDSTSIYSQVSNKMLSNVIVFNVSIPFRVINVHRGQMSVIKMKPAITDGKRIVQDYLEQHHDQPIQSIFDQLSVPPRVQTPSPPPLLQTITSTTPISTSSPVNNDELEAQKHLERGEIDLVLVAYRRIHPVSARILNIMGRLSAEKKKDYDYALECHTQALKIQEQTDEDFCDTLTDLGNTHHRRGQYDLALDYHRRALVLRESVHPSDVAAQATCLLAIGNAHWARRDFEQAIDAIQRALTLQETVQPVNEVNIGSTLATLGSIYQDSGKHRQALDMCTQALAIFERNLPADSHVIAELLEDMGAIQLDLRALDDAKQSFERVVNIYAKILPQRHPDRVPAEVDLERVVRLIQKKKNKLKKQT</sequence>
<dbReference type="EMBL" id="CAJNOT010000116">
    <property type="protein sequence ID" value="CAF0846750.1"/>
    <property type="molecule type" value="Genomic_DNA"/>
</dbReference>
<dbReference type="SUPFAM" id="SSF48452">
    <property type="entry name" value="TPR-like"/>
    <property type="match status" value="1"/>
</dbReference>
<gene>
    <name evidence="5" type="ORF">JBS370_LOCUS11179</name>
    <name evidence="4" type="ORF">ZHD862_LOCUS4666</name>
</gene>
<dbReference type="Proteomes" id="UP000663864">
    <property type="component" value="Unassembled WGS sequence"/>
</dbReference>
<dbReference type="PANTHER" id="PTHR45641:SF19">
    <property type="entry name" value="NEPHROCYSTIN-3"/>
    <property type="match status" value="1"/>
</dbReference>
<dbReference type="SMART" id="SM00028">
    <property type="entry name" value="TPR"/>
    <property type="match status" value="5"/>
</dbReference>
<name>A0A813VJV0_9BILA</name>
<dbReference type="Proteomes" id="UP000663836">
    <property type="component" value="Unassembled WGS sequence"/>
</dbReference>
<evidence type="ECO:0000313" key="4">
    <source>
        <dbReference type="EMBL" id="CAF0846750.1"/>
    </source>
</evidence>
<proteinExistence type="predicted"/>
<evidence type="ECO:0000256" key="3">
    <source>
        <dbReference type="PROSITE-ProRule" id="PRU00339"/>
    </source>
</evidence>
<comment type="caution">
    <text evidence="4">The sequence shown here is derived from an EMBL/GenBank/DDBJ whole genome shotgun (WGS) entry which is preliminary data.</text>
</comment>
<feature type="repeat" description="TPR" evidence="3">
    <location>
        <begin position="400"/>
        <end position="433"/>
    </location>
</feature>
<dbReference type="InterPro" id="IPR011990">
    <property type="entry name" value="TPR-like_helical_dom_sf"/>
</dbReference>
<dbReference type="AlphaFoldDB" id="A0A813VJV0"/>
<dbReference type="EMBL" id="CAJOBD010000848">
    <property type="protein sequence ID" value="CAF3727226.1"/>
    <property type="molecule type" value="Genomic_DNA"/>
</dbReference>